<name>A0A1U7H998_9CYAN</name>
<dbReference type="GO" id="GO:0008757">
    <property type="term" value="F:S-adenosylmethionine-dependent methyltransferase activity"/>
    <property type="evidence" value="ECO:0007669"/>
    <property type="project" value="InterPro"/>
</dbReference>
<dbReference type="Pfam" id="PF08241">
    <property type="entry name" value="Methyltransf_11"/>
    <property type="match status" value="1"/>
</dbReference>
<dbReference type="Gene3D" id="3.40.50.150">
    <property type="entry name" value="Vaccinia Virus protein VP39"/>
    <property type="match status" value="1"/>
</dbReference>
<dbReference type="STRING" id="1921803.NIES593_19915"/>
<dbReference type="Proteomes" id="UP000186868">
    <property type="component" value="Unassembled WGS sequence"/>
</dbReference>
<evidence type="ECO:0000259" key="1">
    <source>
        <dbReference type="Pfam" id="PF08241"/>
    </source>
</evidence>
<sequence length="229" mass="26603">MGLSIRKFKLYIDKKMRDSIDELKQFLKPKNWLIKNKFIFQLYQRDRLKKILDSRKPLKIHLGCGDDYFPGYVNIDAYPESKADLIMDSKNLTLFPDNCAEIIESYHFFEHLQLHEARESLKEWFRILQPGGTVVIELPNLAVCAQEIGKHFNPKDGVDLAMAGIFSYPALVAEQGYGMMHKWGWTPETLGAELSAVGFVEVRQHPIKQTWRLGTSWNRDMQMRGVKPQ</sequence>
<dbReference type="AlphaFoldDB" id="A0A1U7H998"/>
<dbReference type="InterPro" id="IPR029063">
    <property type="entry name" value="SAM-dependent_MTases_sf"/>
</dbReference>
<proteinExistence type="predicted"/>
<evidence type="ECO:0000313" key="3">
    <source>
        <dbReference type="Proteomes" id="UP000186868"/>
    </source>
</evidence>
<organism evidence="2 3">
    <name type="scientific">Hydrococcus rivularis NIES-593</name>
    <dbReference type="NCBI Taxonomy" id="1921803"/>
    <lineage>
        <taxon>Bacteria</taxon>
        <taxon>Bacillati</taxon>
        <taxon>Cyanobacteriota</taxon>
        <taxon>Cyanophyceae</taxon>
        <taxon>Pleurocapsales</taxon>
        <taxon>Hydrococcaceae</taxon>
        <taxon>Hydrococcus</taxon>
    </lineage>
</organism>
<dbReference type="InterPro" id="IPR013216">
    <property type="entry name" value="Methyltransf_11"/>
</dbReference>
<dbReference type="OrthoDB" id="561763at2"/>
<comment type="caution">
    <text evidence="2">The sequence shown here is derived from an EMBL/GenBank/DDBJ whole genome shotgun (WGS) entry which is preliminary data.</text>
</comment>
<dbReference type="EMBL" id="MRCB01000034">
    <property type="protein sequence ID" value="OKH20156.1"/>
    <property type="molecule type" value="Genomic_DNA"/>
</dbReference>
<feature type="domain" description="Methyltransferase type 11" evidence="1">
    <location>
        <begin position="86"/>
        <end position="136"/>
    </location>
</feature>
<gene>
    <name evidence="2" type="ORF">NIES593_19915</name>
</gene>
<keyword evidence="3" id="KW-1185">Reference proteome</keyword>
<reference evidence="2 3" key="1">
    <citation type="submission" date="2016-11" db="EMBL/GenBank/DDBJ databases">
        <title>Draft Genome Sequences of Nine Cyanobacterial Strains from Diverse Habitats.</title>
        <authorList>
            <person name="Zhu T."/>
            <person name="Hou S."/>
            <person name="Lu X."/>
            <person name="Hess W.R."/>
        </authorList>
    </citation>
    <scope>NUCLEOTIDE SEQUENCE [LARGE SCALE GENOMIC DNA]</scope>
    <source>
        <strain evidence="2 3">NIES-593</strain>
    </source>
</reference>
<evidence type="ECO:0000313" key="2">
    <source>
        <dbReference type="EMBL" id="OKH20156.1"/>
    </source>
</evidence>
<accession>A0A1U7H998</accession>
<dbReference type="SUPFAM" id="SSF53335">
    <property type="entry name" value="S-adenosyl-L-methionine-dependent methyltransferases"/>
    <property type="match status" value="1"/>
</dbReference>
<protein>
    <recommendedName>
        <fullName evidence="1">Methyltransferase type 11 domain-containing protein</fullName>
    </recommendedName>
</protein>